<sequence>MDGLSKPVRRALALAILVAIPLLAWLLVISPLAGMVASRQAAIAAEIDRLNRLDEVASRIPGLQRLDKALADRLKSGGEVWEERSDTVVSANMETLVRGIVEKNGGSLASSSPLPTRSEQEFKLVRVRFKMSGPLDMVEKTLEAVAQARPALFVEGFQIEVPANASPPDKPPVLNLDLDVMGYLQEVAG</sequence>
<comment type="caution">
    <text evidence="1">The sequence shown here is derived from an EMBL/GenBank/DDBJ whole genome shotgun (WGS) entry which is preliminary data.</text>
</comment>
<keyword evidence="2" id="KW-1185">Reference proteome</keyword>
<evidence type="ECO:0000313" key="1">
    <source>
        <dbReference type="EMBL" id="MFC3228225.1"/>
    </source>
</evidence>
<protein>
    <submittedName>
        <fullName evidence="1">Type II secretion system protein GspM</fullName>
    </submittedName>
</protein>
<dbReference type="EMBL" id="JBHRTR010000028">
    <property type="protein sequence ID" value="MFC3228225.1"/>
    <property type="molecule type" value="Genomic_DNA"/>
</dbReference>
<dbReference type="InterPro" id="IPR034756">
    <property type="entry name" value="T2SSM_b"/>
</dbReference>
<reference evidence="2" key="1">
    <citation type="journal article" date="2019" name="Int. J. Syst. Evol. Microbiol.">
        <title>The Global Catalogue of Microorganisms (GCM) 10K type strain sequencing project: providing services to taxonomists for standard genome sequencing and annotation.</title>
        <authorList>
            <consortium name="The Broad Institute Genomics Platform"/>
            <consortium name="The Broad Institute Genome Sequencing Center for Infectious Disease"/>
            <person name="Wu L."/>
            <person name="Ma J."/>
        </authorList>
    </citation>
    <scope>NUCLEOTIDE SEQUENCE [LARGE SCALE GENOMIC DNA]</scope>
    <source>
        <strain evidence="2">KCTC 42964</strain>
    </source>
</reference>
<dbReference type="Proteomes" id="UP001595528">
    <property type="component" value="Unassembled WGS sequence"/>
</dbReference>
<accession>A0ABV7L1E8</accession>
<gene>
    <name evidence="1" type="primary">gspM</name>
    <name evidence="1" type="ORF">ACFOGJ_13350</name>
</gene>
<dbReference type="Pfam" id="PF10741">
    <property type="entry name" value="T2SSM_b"/>
    <property type="match status" value="1"/>
</dbReference>
<organism evidence="1 2">
    <name type="scientific">Marinibaculum pumilum</name>
    <dbReference type="NCBI Taxonomy" id="1766165"/>
    <lineage>
        <taxon>Bacteria</taxon>
        <taxon>Pseudomonadati</taxon>
        <taxon>Pseudomonadota</taxon>
        <taxon>Alphaproteobacteria</taxon>
        <taxon>Rhodospirillales</taxon>
        <taxon>Rhodospirillaceae</taxon>
        <taxon>Marinibaculum</taxon>
    </lineage>
</organism>
<evidence type="ECO:0000313" key="2">
    <source>
        <dbReference type="Proteomes" id="UP001595528"/>
    </source>
</evidence>
<proteinExistence type="predicted"/>
<name>A0ABV7L1E8_9PROT</name>
<dbReference type="RefSeq" id="WP_379901141.1">
    <property type="nucleotide sequence ID" value="NZ_JBHRTR010000028.1"/>
</dbReference>
<dbReference type="NCBIfam" id="NF040576">
    <property type="entry name" value="T2SS_GspM_XpsM"/>
    <property type="match status" value="1"/>
</dbReference>